<organism evidence="1">
    <name type="scientific">Brassica napus</name>
    <name type="common">Rape</name>
    <dbReference type="NCBI Taxonomy" id="3708"/>
    <lineage>
        <taxon>Eukaryota</taxon>
        <taxon>Viridiplantae</taxon>
        <taxon>Streptophyta</taxon>
        <taxon>Embryophyta</taxon>
        <taxon>Tracheophyta</taxon>
        <taxon>Spermatophyta</taxon>
        <taxon>Magnoliopsida</taxon>
        <taxon>eudicotyledons</taxon>
        <taxon>Gunneridae</taxon>
        <taxon>Pentapetalae</taxon>
        <taxon>rosids</taxon>
        <taxon>malvids</taxon>
        <taxon>Brassicales</taxon>
        <taxon>Brassicaceae</taxon>
        <taxon>Brassiceae</taxon>
        <taxon>Brassica</taxon>
    </lineage>
</organism>
<gene>
    <name evidence="1" type="ORF">DARMORV10_A04P01380.1</name>
</gene>
<accession>A0A817AIL8</accession>
<sequence>MISIYLFVHPVTVSNSIYKYRPSLPFDLRHSPSSGLLNSLASDSASHSFSPTM</sequence>
<dbReference type="Proteomes" id="UP001295469">
    <property type="component" value="Chromosome A04"/>
</dbReference>
<protein>
    <submittedName>
        <fullName evidence="1">(rape) hypothetical protein</fullName>
    </submittedName>
</protein>
<name>A0A817AIL8_BRANA</name>
<dbReference type="EMBL" id="HG994358">
    <property type="protein sequence ID" value="CAF2264696.1"/>
    <property type="molecule type" value="Genomic_DNA"/>
</dbReference>
<reference evidence="1" key="1">
    <citation type="submission" date="2021-01" db="EMBL/GenBank/DDBJ databases">
        <authorList>
            <consortium name="Genoscope - CEA"/>
            <person name="William W."/>
        </authorList>
    </citation>
    <scope>NUCLEOTIDE SEQUENCE</scope>
</reference>
<dbReference type="AlphaFoldDB" id="A0A817AIL8"/>
<proteinExistence type="predicted"/>
<evidence type="ECO:0000313" key="1">
    <source>
        <dbReference type="EMBL" id="CAF2264696.1"/>
    </source>
</evidence>